<protein>
    <submittedName>
        <fullName evidence="1">Uncharacterized protein</fullName>
    </submittedName>
</protein>
<keyword evidence="2" id="KW-1185">Reference proteome</keyword>
<dbReference type="Proteomes" id="UP000620104">
    <property type="component" value="Unassembled WGS sequence"/>
</dbReference>
<gene>
    <name evidence="1" type="ORF">NliqN6_4584</name>
</gene>
<sequence>MVTIHRHVGSNPASDAYAWWNSLKSSYSLDIHPSKSPCDSYALPGTLNVDASNIDENRWIPFDERCQAPRLFERLLIADLDEELDHVDVEDMQWVRNRTVVLFGDSVARENIVYFCEASKSFRRNGFLIDSSAMQLVGSKLERITWDHPFAPSPRPTHSSPPLAVSENLGAIPQDPDADPALVEDWQPKSNIGNGEQAHMGHICRVKKWGLVLVQQFQYGMDQEDYWSFKAGYIPPGSFEDRLHALLHPIVQAAIEAYQPTRTAPDLVMVNSAFWDTARWVREDMRFERDLDAGLSRDRLNWYRARVCQAVHEVKKLYPTSAVSWVTHHYPTGNGPSDWFTAGIPQVGHKSSARPGNTVLRLSELDAAIRTVFGPSAHHSEGSESSISDLEDVRINEWGRIMLGQEKHMKDALHQALIPGGRLWADMMLFDLQRAVWASEKR</sequence>
<proteinExistence type="predicted"/>
<dbReference type="EMBL" id="BLZA01000030">
    <property type="protein sequence ID" value="GHJ88182.1"/>
    <property type="molecule type" value="Genomic_DNA"/>
</dbReference>
<organism evidence="1 2">
    <name type="scientific">Naganishia liquefaciens</name>
    <dbReference type="NCBI Taxonomy" id="104408"/>
    <lineage>
        <taxon>Eukaryota</taxon>
        <taxon>Fungi</taxon>
        <taxon>Dikarya</taxon>
        <taxon>Basidiomycota</taxon>
        <taxon>Agaricomycotina</taxon>
        <taxon>Tremellomycetes</taxon>
        <taxon>Filobasidiales</taxon>
        <taxon>Filobasidiaceae</taxon>
        <taxon>Naganishia</taxon>
    </lineage>
</organism>
<reference evidence="1" key="1">
    <citation type="submission" date="2020-07" db="EMBL/GenBank/DDBJ databases">
        <title>Draft Genome Sequence of a Deep-Sea Yeast, Naganishia (Cryptococcus) liquefaciens strain N6.</title>
        <authorList>
            <person name="Han Y.W."/>
            <person name="Kajitani R."/>
            <person name="Morimoto H."/>
            <person name="Parhat M."/>
            <person name="Tsubouchi H."/>
            <person name="Bakenova O."/>
            <person name="Ogata M."/>
            <person name="Argunhan B."/>
            <person name="Aoki R."/>
            <person name="Kajiwara S."/>
            <person name="Itoh T."/>
            <person name="Iwasaki H."/>
        </authorList>
    </citation>
    <scope>NUCLEOTIDE SEQUENCE</scope>
    <source>
        <strain evidence="1">N6</strain>
    </source>
</reference>
<evidence type="ECO:0000313" key="1">
    <source>
        <dbReference type="EMBL" id="GHJ88182.1"/>
    </source>
</evidence>
<evidence type="ECO:0000313" key="2">
    <source>
        <dbReference type="Proteomes" id="UP000620104"/>
    </source>
</evidence>
<dbReference type="OrthoDB" id="2588793at2759"/>
<accession>A0A8H3YHG9</accession>
<name>A0A8H3YHG9_9TREE</name>
<dbReference type="AlphaFoldDB" id="A0A8H3YHG9"/>
<comment type="caution">
    <text evidence="1">The sequence shown here is derived from an EMBL/GenBank/DDBJ whole genome shotgun (WGS) entry which is preliminary data.</text>
</comment>